<dbReference type="PANTHER" id="PTHR44591:SF3">
    <property type="entry name" value="RESPONSE REGULATORY DOMAIN-CONTAINING PROTEIN"/>
    <property type="match status" value="1"/>
</dbReference>
<dbReference type="Gene3D" id="3.40.50.2300">
    <property type="match status" value="1"/>
</dbReference>
<evidence type="ECO:0000313" key="6">
    <source>
        <dbReference type="EMBL" id="MBB3194675.1"/>
    </source>
</evidence>
<dbReference type="InterPro" id="IPR011006">
    <property type="entry name" value="CheY-like_superfamily"/>
</dbReference>
<proteinExistence type="predicted"/>
<dbReference type="EMBL" id="JACHXO010000003">
    <property type="protein sequence ID" value="MBB3194675.1"/>
    <property type="molecule type" value="Genomic_DNA"/>
</dbReference>
<comment type="caution">
    <text evidence="6">The sequence shown here is derived from an EMBL/GenBank/DDBJ whole genome shotgun (WGS) entry which is preliminary data.</text>
</comment>
<evidence type="ECO:0000256" key="2">
    <source>
        <dbReference type="ARBA" id="ARBA00023012"/>
    </source>
</evidence>
<dbReference type="Gene3D" id="1.20.120.160">
    <property type="entry name" value="HPT domain"/>
    <property type="match status" value="1"/>
</dbReference>
<keyword evidence="1 3" id="KW-0597">Phosphoprotein</keyword>
<evidence type="ECO:0000259" key="5">
    <source>
        <dbReference type="PROSITE" id="PS50110"/>
    </source>
</evidence>
<name>A0ABR6GRC9_9BURK</name>
<feature type="region of interest" description="Disordered" evidence="4">
    <location>
        <begin position="151"/>
        <end position="179"/>
    </location>
</feature>
<dbReference type="RefSeq" id="WP_088452948.1">
    <property type="nucleotide sequence ID" value="NZ_JACHXO010000003.1"/>
</dbReference>
<feature type="region of interest" description="Disordered" evidence="4">
    <location>
        <begin position="264"/>
        <end position="283"/>
    </location>
</feature>
<evidence type="ECO:0000313" key="7">
    <source>
        <dbReference type="Proteomes" id="UP000574369"/>
    </source>
</evidence>
<reference evidence="6 7" key="1">
    <citation type="submission" date="2020-08" db="EMBL/GenBank/DDBJ databases">
        <title>Genomic Encyclopedia of Type Strains, Phase III (KMG-III): the genomes of soil and plant-associated and newly described type strains.</title>
        <authorList>
            <person name="Whitman W."/>
        </authorList>
    </citation>
    <scope>NUCLEOTIDE SEQUENCE [LARGE SCALE GENOMIC DNA]</scope>
    <source>
        <strain evidence="6 7">CECT 7247</strain>
    </source>
</reference>
<dbReference type="Pfam" id="PF00072">
    <property type="entry name" value="Response_reg"/>
    <property type="match status" value="1"/>
</dbReference>
<organism evidence="6 7">
    <name type="scientific">Roseateles terrae</name>
    <dbReference type="NCBI Taxonomy" id="431060"/>
    <lineage>
        <taxon>Bacteria</taxon>
        <taxon>Pseudomonadati</taxon>
        <taxon>Pseudomonadota</taxon>
        <taxon>Betaproteobacteria</taxon>
        <taxon>Burkholderiales</taxon>
        <taxon>Sphaerotilaceae</taxon>
        <taxon>Roseateles</taxon>
    </lineage>
</organism>
<sequence length="300" mass="31388">MSAGLRVLLVEDDPSLQRFVALALEDQDVRLVGCTSVDEALRTLATHAFDLIITDLMLPNRTGQDLLATLQDQPALRGPAMLAVFSAGLNGAVRQQLAALGAQRFLVKPCSLAELRACVNEAREAVAASLSPEALDAAVVQAPAAATTVGVGTQAQAKTPDPSRAEASAQVQTQDLSDTPTADAVETFFGGNTALHQAFLERCKAQFPKDLAQGRDAAQRGDAQTLRHLAHSLKSVLTTLGYPTAAATARALEDLAHRVSEGTAPQVGAARVATDADAPGNEQALRDGWSRLDAAVSRVL</sequence>
<dbReference type="InterPro" id="IPR001789">
    <property type="entry name" value="Sig_transdc_resp-reg_receiver"/>
</dbReference>
<feature type="compositionally biased region" description="Polar residues" evidence="4">
    <location>
        <begin position="169"/>
        <end position="179"/>
    </location>
</feature>
<accession>A0ABR6GRC9</accession>
<dbReference type="Pfam" id="PF01627">
    <property type="entry name" value="Hpt"/>
    <property type="match status" value="1"/>
</dbReference>
<dbReference type="Proteomes" id="UP000574369">
    <property type="component" value="Unassembled WGS sequence"/>
</dbReference>
<keyword evidence="7" id="KW-1185">Reference proteome</keyword>
<dbReference type="InterPro" id="IPR036641">
    <property type="entry name" value="HPT_dom_sf"/>
</dbReference>
<gene>
    <name evidence="6" type="ORF">FHS28_002071</name>
</gene>
<dbReference type="CDD" id="cd00156">
    <property type="entry name" value="REC"/>
    <property type="match status" value="1"/>
</dbReference>
<evidence type="ECO:0000256" key="4">
    <source>
        <dbReference type="SAM" id="MobiDB-lite"/>
    </source>
</evidence>
<protein>
    <submittedName>
        <fullName evidence="6">CheY-like chemotaxis protein/HPt (Histidine-containing phosphotransfer) domain-containing protein</fullName>
    </submittedName>
</protein>
<evidence type="ECO:0000256" key="1">
    <source>
        <dbReference type="ARBA" id="ARBA00022553"/>
    </source>
</evidence>
<feature type="domain" description="Response regulatory" evidence="5">
    <location>
        <begin position="6"/>
        <end position="123"/>
    </location>
</feature>
<dbReference type="SUPFAM" id="SSF47226">
    <property type="entry name" value="Histidine-containing phosphotransfer domain, HPT domain"/>
    <property type="match status" value="1"/>
</dbReference>
<feature type="modified residue" description="4-aspartylphosphate" evidence="3">
    <location>
        <position position="55"/>
    </location>
</feature>
<dbReference type="PANTHER" id="PTHR44591">
    <property type="entry name" value="STRESS RESPONSE REGULATOR PROTEIN 1"/>
    <property type="match status" value="1"/>
</dbReference>
<dbReference type="SMART" id="SM00448">
    <property type="entry name" value="REC"/>
    <property type="match status" value="1"/>
</dbReference>
<dbReference type="PROSITE" id="PS50110">
    <property type="entry name" value="RESPONSE_REGULATORY"/>
    <property type="match status" value="1"/>
</dbReference>
<dbReference type="SUPFAM" id="SSF52172">
    <property type="entry name" value="CheY-like"/>
    <property type="match status" value="1"/>
</dbReference>
<dbReference type="InterPro" id="IPR008207">
    <property type="entry name" value="Sig_transdc_His_kin_Hpt_dom"/>
</dbReference>
<dbReference type="InterPro" id="IPR050595">
    <property type="entry name" value="Bact_response_regulator"/>
</dbReference>
<keyword evidence="2" id="KW-0902">Two-component regulatory system</keyword>
<evidence type="ECO:0000256" key="3">
    <source>
        <dbReference type="PROSITE-ProRule" id="PRU00169"/>
    </source>
</evidence>